<feature type="domain" description="FAD-binding" evidence="4">
    <location>
        <begin position="92"/>
        <end position="255"/>
    </location>
</feature>
<dbReference type="GO" id="GO:0004497">
    <property type="term" value="F:monooxygenase activity"/>
    <property type="evidence" value="ECO:0007669"/>
    <property type="project" value="UniProtKB-KW"/>
</dbReference>
<dbReference type="InterPro" id="IPR036188">
    <property type="entry name" value="FAD/NAD-bd_sf"/>
</dbReference>
<dbReference type="PANTHER" id="PTHR45934:SF9">
    <property type="entry name" value="FAD_NAD(P)-BINDING OXIDOREDUCTASE FAMILY PROTEIN"/>
    <property type="match status" value="1"/>
</dbReference>
<dbReference type="PANTHER" id="PTHR45934">
    <property type="entry name" value="FAD/NAD(P)-BINDING OXIDOREDUCTASE FAMILY PROTEIN"/>
    <property type="match status" value="1"/>
</dbReference>
<dbReference type="Proteomes" id="UP000041254">
    <property type="component" value="Unassembled WGS sequence"/>
</dbReference>
<dbReference type="GO" id="GO:0071949">
    <property type="term" value="F:FAD binding"/>
    <property type="evidence" value="ECO:0007669"/>
    <property type="project" value="InterPro"/>
</dbReference>
<sequence length="583" mass="63030">MRQEAIAWPPSYASPPPIVLPAARLPTGLRERLSAIGKSFQQGVKDNRERLKRILGGARARAKGVGERIASIVPDELPPPPNPLVASLPSSVDVLVVGSGLSGAALMRGLTQAGVDCCLVEASPRLREGGTAIGLWTQAWRALSYLRVDNAMRAGYVLNKEVCLASKEGGVLVDFNVDECANGPHEFRQVLRGQLLRELLSGVPRDRIFYSAEVEEVLEGTGSRPVLVTLKDGRQIRARVVVGADGIRSSVRASIAPREPPPRYAGYKAFRGVARLRPTFPLSMGGMPWEPSLGRGKSVLLKEGVVGQVFGEGVRFGSAQISEDRVYWFVCFNALAGDVPAISVNATGRKAYAARLVEGWGHQVYQLVQATPAEDIVLSDIRHRFPSFRPWGKGRVTLIGDSAHPMTPNLGQGGAAAIEDAVELCSVLTPILGRRPPATQTSSPSSPSAGRIASIGMNIGPIDFPPPRQPQPFEPRIDDEADIDRALRRFERNRLGRIAFLSMKAWVYGVALQIALEPICALRNFLVPILLAPNTLLRANFLDHTDWKPPTPPPLSGGAGLLEGIGETIRRFQREEREGGESG</sequence>
<keyword evidence="1" id="KW-0560">Oxidoreductase</keyword>
<feature type="domain" description="FAD-binding" evidence="4">
    <location>
        <begin position="386"/>
        <end position="431"/>
    </location>
</feature>
<evidence type="ECO:0000313" key="6">
    <source>
        <dbReference type="Proteomes" id="UP000041254"/>
    </source>
</evidence>
<name>A0A0G4F2D4_VITBC</name>
<dbReference type="EMBL" id="CDMY01000365">
    <property type="protein sequence ID" value="CEM05851.1"/>
    <property type="molecule type" value="Genomic_DNA"/>
</dbReference>
<proteinExistence type="inferred from homology"/>
<keyword evidence="6" id="KW-1185">Reference proteome</keyword>
<dbReference type="InterPro" id="IPR044560">
    <property type="entry name" value="MOase"/>
</dbReference>
<evidence type="ECO:0000256" key="2">
    <source>
        <dbReference type="ARBA" id="ARBA00023033"/>
    </source>
</evidence>
<dbReference type="OrthoDB" id="655030at2759"/>
<dbReference type="STRING" id="1169540.A0A0G4F2D4"/>
<dbReference type="InParanoid" id="A0A0G4F2D4"/>
<comment type="similarity">
    <text evidence="3">Belongs to the 3-hydroxybenzoate 6-hydroxylase family.</text>
</comment>
<accession>A0A0G4F2D4</accession>
<dbReference type="InterPro" id="IPR002938">
    <property type="entry name" value="FAD-bd"/>
</dbReference>
<dbReference type="Gene3D" id="3.50.50.60">
    <property type="entry name" value="FAD/NAD(P)-binding domain"/>
    <property type="match status" value="1"/>
</dbReference>
<evidence type="ECO:0000256" key="1">
    <source>
        <dbReference type="ARBA" id="ARBA00023002"/>
    </source>
</evidence>
<evidence type="ECO:0000259" key="4">
    <source>
        <dbReference type="Pfam" id="PF01494"/>
    </source>
</evidence>
<organism evidence="5 6">
    <name type="scientific">Vitrella brassicaformis (strain CCMP3155)</name>
    <dbReference type="NCBI Taxonomy" id="1169540"/>
    <lineage>
        <taxon>Eukaryota</taxon>
        <taxon>Sar</taxon>
        <taxon>Alveolata</taxon>
        <taxon>Colpodellida</taxon>
        <taxon>Vitrellaceae</taxon>
        <taxon>Vitrella</taxon>
    </lineage>
</organism>
<dbReference type="PhylomeDB" id="A0A0G4F2D4"/>
<keyword evidence="2" id="KW-0503">Monooxygenase</keyword>
<dbReference type="PRINTS" id="PR00420">
    <property type="entry name" value="RNGMNOXGNASE"/>
</dbReference>
<dbReference type="SUPFAM" id="SSF51905">
    <property type="entry name" value="FAD/NAD(P)-binding domain"/>
    <property type="match status" value="1"/>
</dbReference>
<evidence type="ECO:0000256" key="3">
    <source>
        <dbReference type="ARBA" id="ARBA00024018"/>
    </source>
</evidence>
<protein>
    <recommendedName>
        <fullName evidence="4">FAD-binding domain-containing protein</fullName>
    </recommendedName>
</protein>
<dbReference type="VEuPathDB" id="CryptoDB:Vbra_14360"/>
<dbReference type="Pfam" id="PF01494">
    <property type="entry name" value="FAD_binding_3"/>
    <property type="match status" value="2"/>
</dbReference>
<evidence type="ECO:0000313" key="5">
    <source>
        <dbReference type="EMBL" id="CEM05851.1"/>
    </source>
</evidence>
<reference evidence="5 6" key="1">
    <citation type="submission" date="2014-11" db="EMBL/GenBank/DDBJ databases">
        <authorList>
            <person name="Zhu J."/>
            <person name="Qi W."/>
            <person name="Song R."/>
        </authorList>
    </citation>
    <scope>NUCLEOTIDE SEQUENCE [LARGE SCALE GENOMIC DNA]</scope>
</reference>
<dbReference type="AlphaFoldDB" id="A0A0G4F2D4"/>
<gene>
    <name evidence="5" type="ORF">Vbra_14360</name>
</gene>